<dbReference type="InterPro" id="IPR027417">
    <property type="entry name" value="P-loop_NTPase"/>
</dbReference>
<dbReference type="SUPFAM" id="SSF52540">
    <property type="entry name" value="P-loop containing nucleoside triphosphate hydrolases"/>
    <property type="match status" value="1"/>
</dbReference>
<evidence type="ECO:0000313" key="2">
    <source>
        <dbReference type="EMBL" id="SVA32142.1"/>
    </source>
</evidence>
<evidence type="ECO:0000259" key="1">
    <source>
        <dbReference type="Pfam" id="PF13521"/>
    </source>
</evidence>
<feature type="domain" description="NadR/Ttd14 AAA" evidence="1">
    <location>
        <begin position="4"/>
        <end position="168"/>
    </location>
</feature>
<dbReference type="Gene3D" id="3.40.50.300">
    <property type="entry name" value="P-loop containing nucleotide triphosphate hydrolases"/>
    <property type="match status" value="1"/>
</dbReference>
<gene>
    <name evidence="2" type="ORF">METZ01_LOCUS84996</name>
</gene>
<name>A0A381UVH0_9ZZZZ</name>
<dbReference type="InterPro" id="IPR038727">
    <property type="entry name" value="NadR/Ttd14_AAA_dom"/>
</dbReference>
<sequence>MVKKIIITGGPGTGKTSLIEELKKNNFKCFDEISREITLKYREKGIEQLFLSDPNLFSQELLNGRIQQFNNSINLQADCVFFDRGIPDIIAYLNFKKVDLSKKILKSIDKYRYDMIFLLEPWEDIYSSDIIRYESFDQVITIDSYIKNAYKEFGYNPIIVPKDNIKNRIDFIINSLK</sequence>
<organism evidence="2">
    <name type="scientific">marine metagenome</name>
    <dbReference type="NCBI Taxonomy" id="408172"/>
    <lineage>
        <taxon>unclassified sequences</taxon>
        <taxon>metagenomes</taxon>
        <taxon>ecological metagenomes</taxon>
    </lineage>
</organism>
<dbReference type="EMBL" id="UINC01007227">
    <property type="protein sequence ID" value="SVA32142.1"/>
    <property type="molecule type" value="Genomic_DNA"/>
</dbReference>
<dbReference type="AlphaFoldDB" id="A0A381UVH0"/>
<reference evidence="2" key="1">
    <citation type="submission" date="2018-05" db="EMBL/GenBank/DDBJ databases">
        <authorList>
            <person name="Lanie J.A."/>
            <person name="Ng W.-L."/>
            <person name="Kazmierczak K.M."/>
            <person name="Andrzejewski T.M."/>
            <person name="Davidsen T.M."/>
            <person name="Wayne K.J."/>
            <person name="Tettelin H."/>
            <person name="Glass J.I."/>
            <person name="Rusch D."/>
            <person name="Podicherti R."/>
            <person name="Tsui H.-C.T."/>
            <person name="Winkler M.E."/>
        </authorList>
    </citation>
    <scope>NUCLEOTIDE SEQUENCE</scope>
</reference>
<proteinExistence type="predicted"/>
<dbReference type="Pfam" id="PF13521">
    <property type="entry name" value="AAA_28"/>
    <property type="match status" value="1"/>
</dbReference>
<accession>A0A381UVH0</accession>
<protein>
    <recommendedName>
        <fullName evidence="1">NadR/Ttd14 AAA domain-containing protein</fullName>
    </recommendedName>
</protein>